<dbReference type="RefSeq" id="WP_039185459.1">
    <property type="nucleotide sequence ID" value="NZ_CAUFSP010000027.1"/>
</dbReference>
<name>A0A2A2ME70_9GAMM</name>
<keyword evidence="4" id="KW-1185">Reference proteome</keyword>
<feature type="transmembrane region" description="Helical" evidence="2">
    <location>
        <begin position="115"/>
        <end position="133"/>
    </location>
</feature>
<feature type="transmembrane region" description="Helical" evidence="2">
    <location>
        <begin position="88"/>
        <end position="109"/>
    </location>
</feature>
<comment type="caution">
    <text evidence="3">The sequence shown here is derived from an EMBL/GenBank/DDBJ whole genome shotgun (WGS) entry which is preliminary data.</text>
</comment>
<keyword evidence="2" id="KW-1133">Transmembrane helix</keyword>
<dbReference type="Proteomes" id="UP000218796">
    <property type="component" value="Unassembled WGS sequence"/>
</dbReference>
<evidence type="ECO:0000256" key="1">
    <source>
        <dbReference type="SAM" id="MobiDB-lite"/>
    </source>
</evidence>
<dbReference type="OrthoDB" id="5985578at2"/>
<evidence type="ECO:0000313" key="3">
    <source>
        <dbReference type="EMBL" id="PAV97161.1"/>
    </source>
</evidence>
<proteinExistence type="predicted"/>
<reference evidence="3 4" key="1">
    <citation type="submission" date="2017-08" db="EMBL/GenBank/DDBJ databases">
        <title>Draft Genome Sequence of Hafnia alvei CITHA-6 Isolated from Raw Bovine Milk.</title>
        <authorList>
            <person name="Culligan E.P."/>
            <person name="Mcsweeney A."/>
            <person name="O'Doherty C."/>
            <person name="Gleeson E."/>
            <person name="O'Riordan D."/>
            <person name="Sleator R.D."/>
        </authorList>
    </citation>
    <scope>NUCLEOTIDE SEQUENCE [LARGE SCALE GENOMIC DNA]</scope>
    <source>
        <strain evidence="3 4">CITHA-6</strain>
    </source>
</reference>
<keyword evidence="2" id="KW-0472">Membrane</keyword>
<feature type="transmembrane region" description="Helical" evidence="2">
    <location>
        <begin position="154"/>
        <end position="171"/>
    </location>
</feature>
<feature type="region of interest" description="Disordered" evidence="1">
    <location>
        <begin position="1"/>
        <end position="20"/>
    </location>
</feature>
<keyword evidence="2" id="KW-0812">Transmembrane</keyword>
<organism evidence="3 4">
    <name type="scientific">Hafnia paralvei</name>
    <dbReference type="NCBI Taxonomy" id="546367"/>
    <lineage>
        <taxon>Bacteria</taxon>
        <taxon>Pseudomonadati</taxon>
        <taxon>Pseudomonadota</taxon>
        <taxon>Gammaproteobacteria</taxon>
        <taxon>Enterobacterales</taxon>
        <taxon>Hafniaceae</taxon>
        <taxon>Hafnia</taxon>
    </lineage>
</organism>
<evidence type="ECO:0000256" key="2">
    <source>
        <dbReference type="SAM" id="Phobius"/>
    </source>
</evidence>
<dbReference type="EMBL" id="NQMS01000002">
    <property type="protein sequence ID" value="PAV97161.1"/>
    <property type="molecule type" value="Genomic_DNA"/>
</dbReference>
<dbReference type="AlphaFoldDB" id="A0A2A2ME70"/>
<gene>
    <name evidence="3" type="ORF">CJD50_05720</name>
</gene>
<feature type="transmembrane region" description="Helical" evidence="2">
    <location>
        <begin position="64"/>
        <end position="81"/>
    </location>
</feature>
<protein>
    <submittedName>
        <fullName evidence="3">Uncharacterized protein</fullName>
    </submittedName>
</protein>
<evidence type="ECO:0000313" key="4">
    <source>
        <dbReference type="Proteomes" id="UP000218796"/>
    </source>
</evidence>
<sequence length="285" mass="33156">MDNKNTDVIDDINGSSKKASGEDVNIIPRKINRAIKNGWQAGIVLFVLTLCLFVYQWIVFKTPLWDLIDVVIYLLLSYGIYRRSRTCAILMLLLYILSQAIAPKLYYIGNVKTEYHFNILLIVLIVCFSYGVVGTIEFHRWRKGKKFNDKKITKYMFACAVASFLLLFGIMKGTEWIMQRITPAQWAAVDEDISKTKSSYPLKLNNEITIKDVYRNNNVLTYEYTLTDVKKEDFTRLNIYRLSLPAFKNMCNQPIIQLYNMKVEYLFIRGLDQISLTFDKGDCPH</sequence>
<feature type="transmembrane region" description="Helical" evidence="2">
    <location>
        <begin position="39"/>
        <end position="58"/>
    </location>
</feature>
<accession>A0A2A2ME70</accession>